<keyword evidence="3" id="KW-1185">Reference proteome</keyword>
<reference evidence="2 3" key="1">
    <citation type="submission" date="2019-05" db="EMBL/GenBank/DDBJ databases">
        <title>Another draft genome of Portunus trituberculatus and its Hox gene families provides insights of decapod evolution.</title>
        <authorList>
            <person name="Jeong J.-H."/>
            <person name="Song I."/>
            <person name="Kim S."/>
            <person name="Choi T."/>
            <person name="Kim D."/>
            <person name="Ryu S."/>
            <person name="Kim W."/>
        </authorList>
    </citation>
    <scope>NUCLEOTIDE SEQUENCE [LARGE SCALE GENOMIC DNA]</scope>
    <source>
        <tissue evidence="2">Muscle</tissue>
    </source>
</reference>
<gene>
    <name evidence="2" type="ORF">E2C01_034768</name>
</gene>
<evidence type="ECO:0008006" key="4">
    <source>
        <dbReference type="Google" id="ProtNLM"/>
    </source>
</evidence>
<comment type="caution">
    <text evidence="2">The sequence shown here is derived from an EMBL/GenBank/DDBJ whole genome shotgun (WGS) entry which is preliminary data.</text>
</comment>
<dbReference type="AlphaFoldDB" id="A0A5B7F7W9"/>
<sequence length="335" mass="35700">MAPVQVNEAQVSVNSVRKKGGNSQSYVRRCAKDGSVEASAQYSYRCYGCGRVHFDTREKVCKAWGQKCFKCGKLNHFANFSKARTRATRTWRANNLLAEPHPEAVTPPENCLGEGTESSTAEETGEVMPMYTLGSALKNEPYTCVLELNGIPTHMEIDTGEAITILSVQQLKKLEQAAGSLSICKDGVPQLRTYTGQLLHTLGRVWLEVKYGQETRRLSALLALDTCGTLTIAGATCGTLTIAGATCGTPSTVDATCGTPSTVGATCGTPSTVGATCGTPSTVELAYRVDGWLLDVFATEWLVGWLASWLADGSVGGFCVPGLSSAGSHSHQRIF</sequence>
<feature type="region of interest" description="Disordered" evidence="1">
    <location>
        <begin position="1"/>
        <end position="20"/>
    </location>
</feature>
<feature type="compositionally biased region" description="Polar residues" evidence="1">
    <location>
        <begin position="7"/>
        <end position="20"/>
    </location>
</feature>
<protein>
    <recommendedName>
        <fullName evidence="4">Peptidase A2 domain-containing protein</fullName>
    </recommendedName>
</protein>
<evidence type="ECO:0000313" key="2">
    <source>
        <dbReference type="EMBL" id="MPC41183.1"/>
    </source>
</evidence>
<evidence type="ECO:0000313" key="3">
    <source>
        <dbReference type="Proteomes" id="UP000324222"/>
    </source>
</evidence>
<name>A0A5B7F7W9_PORTR</name>
<proteinExistence type="predicted"/>
<dbReference type="EMBL" id="VSRR010004960">
    <property type="protein sequence ID" value="MPC41183.1"/>
    <property type="molecule type" value="Genomic_DNA"/>
</dbReference>
<evidence type="ECO:0000256" key="1">
    <source>
        <dbReference type="SAM" id="MobiDB-lite"/>
    </source>
</evidence>
<dbReference type="Proteomes" id="UP000324222">
    <property type="component" value="Unassembled WGS sequence"/>
</dbReference>
<accession>A0A5B7F7W9</accession>
<organism evidence="2 3">
    <name type="scientific">Portunus trituberculatus</name>
    <name type="common">Swimming crab</name>
    <name type="synonym">Neptunus trituberculatus</name>
    <dbReference type="NCBI Taxonomy" id="210409"/>
    <lineage>
        <taxon>Eukaryota</taxon>
        <taxon>Metazoa</taxon>
        <taxon>Ecdysozoa</taxon>
        <taxon>Arthropoda</taxon>
        <taxon>Crustacea</taxon>
        <taxon>Multicrustacea</taxon>
        <taxon>Malacostraca</taxon>
        <taxon>Eumalacostraca</taxon>
        <taxon>Eucarida</taxon>
        <taxon>Decapoda</taxon>
        <taxon>Pleocyemata</taxon>
        <taxon>Brachyura</taxon>
        <taxon>Eubrachyura</taxon>
        <taxon>Portunoidea</taxon>
        <taxon>Portunidae</taxon>
        <taxon>Portuninae</taxon>
        <taxon>Portunus</taxon>
    </lineage>
</organism>